<feature type="chain" id="PRO_5045252057" description="M23ase beta-sheet core domain-containing protein" evidence="2">
    <location>
        <begin position="22"/>
        <end position="326"/>
    </location>
</feature>
<evidence type="ECO:0000313" key="4">
    <source>
        <dbReference type="EMBL" id="MDQ0177721.1"/>
    </source>
</evidence>
<protein>
    <recommendedName>
        <fullName evidence="3">M23ase beta-sheet core domain-containing protein</fullName>
    </recommendedName>
</protein>
<evidence type="ECO:0000259" key="3">
    <source>
        <dbReference type="Pfam" id="PF01551"/>
    </source>
</evidence>
<proteinExistence type="predicted"/>
<sequence length="326" mass="37808">MRKYVCLLIFILFGNATLAVAKEPSQADIYQQRMNLYRQVEAMTFVPWYYLAAIDQYERNIRLVRNDLPKPEGLTGIYFSPEQWSGFLNKNKDKHHPFFISLFNGMGRDGNSDGKAKRTDDLDILYTFAHYLLHYGIDEEHIRIALWDYYQKDKTVGIILNIAKLYRHFGTLDLGKKVFPLPINHHYSYKSTWGVARGWGGRRIHEGTDIFANYGVPVQSTAYGVIEMKGWNKYGGWRIGIRDVHNTYHYFAHLNGFAKDLQIGQIVEPGTVLGYVGSTGYGPKGTSRKFPPHLHFGMYKYNGRTEWSFDPYPHLRIAERNDRSSK</sequence>
<organism evidence="4 5">
    <name type="scientific">Bacillus chungangensis</name>
    <dbReference type="NCBI Taxonomy" id="587633"/>
    <lineage>
        <taxon>Bacteria</taxon>
        <taxon>Bacillati</taxon>
        <taxon>Bacillota</taxon>
        <taxon>Bacilli</taxon>
        <taxon>Bacillales</taxon>
        <taxon>Bacillaceae</taxon>
        <taxon>Bacillus</taxon>
    </lineage>
</organism>
<dbReference type="InterPro" id="IPR016047">
    <property type="entry name" value="M23ase_b-sheet_dom"/>
</dbReference>
<dbReference type="PANTHER" id="PTHR21666">
    <property type="entry name" value="PEPTIDASE-RELATED"/>
    <property type="match status" value="1"/>
</dbReference>
<reference evidence="4 5" key="1">
    <citation type="submission" date="2023-07" db="EMBL/GenBank/DDBJ databases">
        <title>Genomic Encyclopedia of Type Strains, Phase IV (KMG-IV): sequencing the most valuable type-strain genomes for metagenomic binning, comparative biology and taxonomic classification.</title>
        <authorList>
            <person name="Goeker M."/>
        </authorList>
    </citation>
    <scope>NUCLEOTIDE SEQUENCE [LARGE SCALE GENOMIC DNA]</scope>
    <source>
        <strain evidence="4 5">DSM 23837</strain>
    </source>
</reference>
<evidence type="ECO:0000313" key="5">
    <source>
        <dbReference type="Proteomes" id="UP001223586"/>
    </source>
</evidence>
<dbReference type="Pfam" id="PF01551">
    <property type="entry name" value="Peptidase_M23"/>
    <property type="match status" value="1"/>
</dbReference>
<comment type="caution">
    <text evidence="4">The sequence shown here is derived from an EMBL/GenBank/DDBJ whole genome shotgun (WGS) entry which is preliminary data.</text>
</comment>
<keyword evidence="1 2" id="KW-0732">Signal</keyword>
<dbReference type="InterPro" id="IPR050570">
    <property type="entry name" value="Cell_wall_metabolism_enzyme"/>
</dbReference>
<evidence type="ECO:0000256" key="2">
    <source>
        <dbReference type="SAM" id="SignalP"/>
    </source>
</evidence>
<dbReference type="Proteomes" id="UP001223586">
    <property type="component" value="Unassembled WGS sequence"/>
</dbReference>
<dbReference type="PANTHER" id="PTHR21666:SF289">
    <property type="entry name" value="L-ALA--D-GLU ENDOPEPTIDASE"/>
    <property type="match status" value="1"/>
</dbReference>
<evidence type="ECO:0000256" key="1">
    <source>
        <dbReference type="ARBA" id="ARBA00022729"/>
    </source>
</evidence>
<name>A0ABT9WX17_9BACI</name>
<accession>A0ABT9WX17</accession>
<dbReference type="Gene3D" id="2.70.70.10">
    <property type="entry name" value="Glucose Permease (Domain IIA)"/>
    <property type="match status" value="1"/>
</dbReference>
<dbReference type="EMBL" id="JAUSTT010000026">
    <property type="protein sequence ID" value="MDQ0177721.1"/>
    <property type="molecule type" value="Genomic_DNA"/>
</dbReference>
<dbReference type="InterPro" id="IPR011055">
    <property type="entry name" value="Dup_hybrid_motif"/>
</dbReference>
<feature type="domain" description="M23ase beta-sheet core" evidence="3">
    <location>
        <begin position="204"/>
        <end position="302"/>
    </location>
</feature>
<gene>
    <name evidence="4" type="ORF">J2S08_003602</name>
</gene>
<dbReference type="SUPFAM" id="SSF51261">
    <property type="entry name" value="Duplicated hybrid motif"/>
    <property type="match status" value="1"/>
</dbReference>
<feature type="signal peptide" evidence="2">
    <location>
        <begin position="1"/>
        <end position="21"/>
    </location>
</feature>
<keyword evidence="5" id="KW-1185">Reference proteome</keyword>
<dbReference type="RefSeq" id="WP_307231963.1">
    <property type="nucleotide sequence ID" value="NZ_JAUSTT010000026.1"/>
</dbReference>
<dbReference type="CDD" id="cd12797">
    <property type="entry name" value="M23_peptidase"/>
    <property type="match status" value="1"/>
</dbReference>